<dbReference type="SMART" id="SM00919">
    <property type="entry name" value="Malic_M"/>
    <property type="match status" value="1"/>
</dbReference>
<evidence type="ECO:0000256" key="6">
    <source>
        <dbReference type="PIRSR" id="PIRSR000106-2"/>
    </source>
</evidence>
<accession>A0A150X242</accession>
<feature type="active site" description="Proton acceptor" evidence="5">
    <location>
        <position position="165"/>
    </location>
</feature>
<evidence type="ECO:0000259" key="10">
    <source>
        <dbReference type="SMART" id="SM01274"/>
    </source>
</evidence>
<dbReference type="Pfam" id="PF03949">
    <property type="entry name" value="Malic_M"/>
    <property type="match status" value="1"/>
</dbReference>
<feature type="domain" description="Malic enzyme NAD-binding" evidence="9">
    <location>
        <begin position="261"/>
        <end position="511"/>
    </location>
</feature>
<dbReference type="PROSITE" id="PS00331">
    <property type="entry name" value="MALIC_ENZYMES"/>
    <property type="match status" value="1"/>
</dbReference>
<dbReference type="InterPro" id="IPR037062">
    <property type="entry name" value="Malic_N_dom_sf"/>
</dbReference>
<dbReference type="SMART" id="SM01274">
    <property type="entry name" value="malic"/>
    <property type="match status" value="1"/>
</dbReference>
<evidence type="ECO:0000256" key="1">
    <source>
        <dbReference type="ARBA" id="ARBA00001936"/>
    </source>
</evidence>
<evidence type="ECO:0000313" key="12">
    <source>
        <dbReference type="Proteomes" id="UP000075615"/>
    </source>
</evidence>
<dbReference type="NCBIfam" id="NF010052">
    <property type="entry name" value="PRK13529.1"/>
    <property type="match status" value="1"/>
</dbReference>
<dbReference type="GO" id="GO:0004473">
    <property type="term" value="F:malate dehydrogenase (decarboxylating) (NADP+) activity"/>
    <property type="evidence" value="ECO:0007669"/>
    <property type="project" value="TreeGrafter"/>
</dbReference>
<dbReference type="InterPro" id="IPR015884">
    <property type="entry name" value="Malic_enzyme_CS"/>
</dbReference>
<dbReference type="Pfam" id="PF00390">
    <property type="entry name" value="malic"/>
    <property type="match status" value="1"/>
</dbReference>
<dbReference type="InterPro" id="IPR046346">
    <property type="entry name" value="Aminoacid_DH-like_N_sf"/>
</dbReference>
<organism evidence="11 12">
    <name type="scientific">Roseivirga echinicomitans</name>
    <dbReference type="NCBI Taxonomy" id="296218"/>
    <lineage>
        <taxon>Bacteria</taxon>
        <taxon>Pseudomonadati</taxon>
        <taxon>Bacteroidota</taxon>
        <taxon>Cytophagia</taxon>
        <taxon>Cytophagales</taxon>
        <taxon>Roseivirgaceae</taxon>
        <taxon>Roseivirga</taxon>
    </lineage>
</organism>
<protein>
    <submittedName>
        <fullName evidence="11">NAD-dependent malic enzyme</fullName>
    </submittedName>
</protein>
<dbReference type="Gene3D" id="3.40.50.10380">
    <property type="entry name" value="Malic enzyme, N-terminal domain"/>
    <property type="match status" value="1"/>
</dbReference>
<dbReference type="GO" id="GO:0006108">
    <property type="term" value="P:malate metabolic process"/>
    <property type="evidence" value="ECO:0007669"/>
    <property type="project" value="TreeGrafter"/>
</dbReference>
<dbReference type="RefSeq" id="WP_068417327.1">
    <property type="nucleotide sequence ID" value="NZ_LRDB01000050.1"/>
</dbReference>
<dbReference type="EMBL" id="LRDB01000050">
    <property type="protein sequence ID" value="KYG72790.1"/>
    <property type="molecule type" value="Genomic_DNA"/>
</dbReference>
<dbReference type="InterPro" id="IPR036291">
    <property type="entry name" value="NAD(P)-bd_dom_sf"/>
</dbReference>
<dbReference type="AlphaFoldDB" id="A0A150X242"/>
<name>A0A150X242_9BACT</name>
<dbReference type="InterPro" id="IPR012302">
    <property type="entry name" value="Malic_NAD-bd"/>
</dbReference>
<dbReference type="FunFam" id="3.40.50.720:FF:000182">
    <property type="entry name" value="NAD-dependent malic enzyme"/>
    <property type="match status" value="1"/>
</dbReference>
<feature type="binding site" evidence="7">
    <location>
        <position position="237"/>
    </location>
    <ligand>
        <name>a divalent metal cation</name>
        <dbReference type="ChEBI" id="CHEBI:60240"/>
    </ligand>
</feature>
<comment type="cofactor">
    <cofactor evidence="1">
        <name>Mn(2+)</name>
        <dbReference type="ChEBI" id="CHEBI:29035"/>
    </cofactor>
</comment>
<feature type="domain" description="Malic enzyme N-terminal" evidence="10">
    <location>
        <begin position="71"/>
        <end position="251"/>
    </location>
</feature>
<dbReference type="PANTHER" id="PTHR23406">
    <property type="entry name" value="MALIC ENZYME-RELATED"/>
    <property type="match status" value="1"/>
</dbReference>
<dbReference type="GO" id="GO:0046872">
    <property type="term" value="F:metal ion binding"/>
    <property type="evidence" value="ECO:0007669"/>
    <property type="project" value="UniProtKB-KW"/>
</dbReference>
<dbReference type="STRING" id="296218.AWN68_08795"/>
<feature type="binding site" evidence="6">
    <location>
        <position position="398"/>
    </location>
    <ligand>
        <name>(S)-malate</name>
        <dbReference type="ChEBI" id="CHEBI:15589"/>
    </ligand>
</feature>
<feature type="binding site" evidence="6">
    <location>
        <position position="147"/>
    </location>
    <ligand>
        <name>(S)-malate</name>
        <dbReference type="ChEBI" id="CHEBI:15589"/>
    </ligand>
</feature>
<dbReference type="InterPro" id="IPR001891">
    <property type="entry name" value="Malic_OxRdtase"/>
</dbReference>
<dbReference type="SUPFAM" id="SSF51735">
    <property type="entry name" value="NAD(P)-binding Rossmann-fold domains"/>
    <property type="match status" value="1"/>
</dbReference>
<dbReference type="Proteomes" id="UP000075615">
    <property type="component" value="Unassembled WGS sequence"/>
</dbReference>
<evidence type="ECO:0000256" key="8">
    <source>
        <dbReference type="RuleBase" id="RU003427"/>
    </source>
</evidence>
<dbReference type="InterPro" id="IPR012301">
    <property type="entry name" value="Malic_N_dom"/>
</dbReference>
<evidence type="ECO:0000256" key="2">
    <source>
        <dbReference type="ARBA" id="ARBA00008785"/>
    </source>
</evidence>
<evidence type="ECO:0000256" key="5">
    <source>
        <dbReference type="PIRSR" id="PIRSR000106-1"/>
    </source>
</evidence>
<keyword evidence="3 7" id="KW-0479">Metal-binding</keyword>
<dbReference type="PRINTS" id="PR00072">
    <property type="entry name" value="MALOXRDTASE"/>
</dbReference>
<reference evidence="11 12" key="1">
    <citation type="submission" date="2016-01" db="EMBL/GenBank/DDBJ databases">
        <title>Genome sequencing of Roseivirga echinicomitans KMM 6058.</title>
        <authorList>
            <person name="Selvaratnam C."/>
            <person name="Thevarajoo S."/>
            <person name="Goh K.M."/>
            <person name="Ee R."/>
            <person name="Chan K.-G."/>
            <person name="Chong C.S."/>
        </authorList>
    </citation>
    <scope>NUCLEOTIDE SEQUENCE [LARGE SCALE GENOMIC DNA]</scope>
    <source>
        <strain evidence="11 12">KMM 6058</strain>
    </source>
</reference>
<gene>
    <name evidence="11" type="ORF">AWN68_08795</name>
</gene>
<evidence type="ECO:0000256" key="7">
    <source>
        <dbReference type="PIRSR" id="PIRSR000106-3"/>
    </source>
</evidence>
<sequence length="537" mass="59370">MNPTEKGSRILHDGTLNKSTAFTKEEREALGLRGLLPYAVSTQAMQVDRVMGNVRRKTFDIEKYVLLNALQDRTERLFYKTVIQHIEELMPIIYTPTVGQACREFSHIFRQSKGLYITSEDKGEINKILDNWPQTDIRVIVITDGQRILGLGDLGANGMGIPIGKLALYTACAGIHPHQCLPVMLDVGTGNKDLLNDPLYLGYPHPRLEGEAYFDLVEEFVMTVQDKYPNVLIQFEDFLTPNAYALLRKYRDRVLCFNDDIQGTASVALAGVYASSRITGRNFADLKIMFLGAGSAATGIADLMVSAFQEAGLTQEEAHSRLCFVDINGLVVSSRNDLMEHNLPYAHDFEQMDLIQAIDSLKPHVLIGATGAPGTFNQEVIEHMSANNDRPVIFALSNPTDRAECTAEEAYKWSNGKAVFASGSPFARVDFNGYNFKPGQGNNAYIFPGIGLGAVACCASKITDPLFLTAAKTLSEFVSEQDILEGSLYPPLKDIREVSLQIAVAVAEKAYDFGLAGNERPDNLKQSISDYMYDPKY</sequence>
<evidence type="ECO:0000259" key="9">
    <source>
        <dbReference type="SMART" id="SM00919"/>
    </source>
</evidence>
<feature type="active site" description="Proton donor" evidence="5">
    <location>
        <position position="94"/>
    </location>
</feature>
<evidence type="ECO:0000256" key="4">
    <source>
        <dbReference type="ARBA" id="ARBA00023002"/>
    </source>
</evidence>
<evidence type="ECO:0000256" key="3">
    <source>
        <dbReference type="ARBA" id="ARBA00022723"/>
    </source>
</evidence>
<evidence type="ECO:0000313" key="11">
    <source>
        <dbReference type="EMBL" id="KYG72790.1"/>
    </source>
</evidence>
<dbReference type="CDD" id="cd05312">
    <property type="entry name" value="NAD_bind_1_malic_enz"/>
    <property type="match status" value="1"/>
</dbReference>
<dbReference type="PIRSF" id="PIRSF000106">
    <property type="entry name" value="ME"/>
    <property type="match status" value="1"/>
</dbReference>
<feature type="binding site" evidence="7">
    <location>
        <position position="260"/>
    </location>
    <ligand>
        <name>a divalent metal cation</name>
        <dbReference type="ChEBI" id="CHEBI:60240"/>
    </ligand>
</feature>
<keyword evidence="12" id="KW-1185">Reference proteome</keyword>
<proteinExistence type="inferred from homology"/>
<dbReference type="OrthoDB" id="3314528at2"/>
<feature type="binding site" evidence="7">
    <location>
        <position position="236"/>
    </location>
    <ligand>
        <name>a divalent metal cation</name>
        <dbReference type="ChEBI" id="CHEBI:60240"/>
    </ligand>
</feature>
<dbReference type="PANTHER" id="PTHR23406:SF90">
    <property type="entry name" value="MALIC ENZYME-RELATED"/>
    <property type="match status" value="1"/>
</dbReference>
<feature type="binding site" evidence="6">
    <location>
        <position position="442"/>
    </location>
    <ligand>
        <name>(S)-malate</name>
        <dbReference type="ChEBI" id="CHEBI:15589"/>
    </ligand>
</feature>
<comment type="caution">
    <text evidence="11">The sequence shown here is derived from an EMBL/GenBank/DDBJ whole genome shotgun (WGS) entry which is preliminary data.</text>
</comment>
<dbReference type="SUPFAM" id="SSF53223">
    <property type="entry name" value="Aminoacid dehydrogenase-like, N-terminal domain"/>
    <property type="match status" value="1"/>
</dbReference>
<comment type="cofactor">
    <cofactor evidence="7">
        <name>Mg(2+)</name>
        <dbReference type="ChEBI" id="CHEBI:18420"/>
    </cofactor>
    <cofactor evidence="7">
        <name>Mn(2+)</name>
        <dbReference type="ChEBI" id="CHEBI:29035"/>
    </cofactor>
    <text evidence="7">Divalent metal cations. Prefers magnesium or manganese.</text>
</comment>
<dbReference type="Gene3D" id="3.40.50.720">
    <property type="entry name" value="NAD(P)-binding Rossmann-like Domain"/>
    <property type="match status" value="1"/>
</dbReference>
<dbReference type="GO" id="GO:0051287">
    <property type="term" value="F:NAD binding"/>
    <property type="evidence" value="ECO:0007669"/>
    <property type="project" value="InterPro"/>
</dbReference>
<keyword evidence="4" id="KW-0560">Oxidoreductase</keyword>
<comment type="similarity">
    <text evidence="2 8">Belongs to the malic enzymes family.</text>
</comment>